<dbReference type="SUPFAM" id="SSF46785">
    <property type="entry name" value="Winged helix' DNA-binding domain"/>
    <property type="match status" value="1"/>
</dbReference>
<proteinExistence type="inferred from homology"/>
<dbReference type="AlphaFoldDB" id="I7JVH9"/>
<name>I7JVH9_9CORY</name>
<dbReference type="EMBL" id="AHAE01000024">
    <property type="protein sequence ID" value="EJZ82632.1"/>
    <property type="molecule type" value="Genomic_DNA"/>
</dbReference>
<evidence type="ECO:0000313" key="10">
    <source>
        <dbReference type="Proteomes" id="UP000011016"/>
    </source>
</evidence>
<dbReference type="GO" id="GO:0045892">
    <property type="term" value="P:negative regulation of DNA-templated transcription"/>
    <property type="evidence" value="ECO:0007669"/>
    <property type="project" value="UniProtKB-UniRule"/>
</dbReference>
<dbReference type="Proteomes" id="UP000006078">
    <property type="component" value="Unassembled WGS sequence"/>
</dbReference>
<dbReference type="NCBIfam" id="TIGR00331">
    <property type="entry name" value="hrcA"/>
    <property type="match status" value="1"/>
</dbReference>
<gene>
    <name evidence="5 7" type="primary">hrcA</name>
    <name evidence="7" type="ORF">BN46_0113</name>
    <name evidence="8" type="ORF">HMPREF9719_00450</name>
</gene>
<dbReference type="InterPro" id="IPR036390">
    <property type="entry name" value="WH_DNA-bd_sf"/>
</dbReference>
<dbReference type="GO" id="GO:0003677">
    <property type="term" value="F:DNA binding"/>
    <property type="evidence" value="ECO:0007669"/>
    <property type="project" value="InterPro"/>
</dbReference>
<dbReference type="Gene3D" id="1.10.10.10">
    <property type="entry name" value="Winged helix-like DNA-binding domain superfamily/Winged helix DNA-binding domain"/>
    <property type="match status" value="1"/>
</dbReference>
<comment type="function">
    <text evidence="5">Negative regulator of class I heat shock genes (grpE-dnaK-dnaJ and groELS operons). Prevents heat-shock induction of these operons.</text>
</comment>
<evidence type="ECO:0000256" key="2">
    <source>
        <dbReference type="ARBA" id="ARBA00023015"/>
    </source>
</evidence>
<evidence type="ECO:0000259" key="6">
    <source>
        <dbReference type="Pfam" id="PF01628"/>
    </source>
</evidence>
<comment type="similarity">
    <text evidence="5">Belongs to the HrcA family.</text>
</comment>
<dbReference type="HOGENOM" id="CLU_050019_2_0_11"/>
<dbReference type="PIRSF" id="PIRSF005485">
    <property type="entry name" value="HrcA"/>
    <property type="match status" value="1"/>
</dbReference>
<evidence type="ECO:0000313" key="7">
    <source>
        <dbReference type="EMBL" id="CCI82866.1"/>
    </source>
</evidence>
<evidence type="ECO:0000313" key="9">
    <source>
        <dbReference type="Proteomes" id="UP000006078"/>
    </source>
</evidence>
<dbReference type="RefSeq" id="WP_004600340.1">
    <property type="nucleotide sequence ID" value="NZ_HF541865.1"/>
</dbReference>
<reference evidence="7 10" key="1">
    <citation type="journal article" date="2012" name="J. Bacteriol.">
        <title>Draft Genome Sequence of Turicella otitidis ATCC 51513, Isolated from Middle Ear Fluid from a Child with Otitis Media.</title>
        <authorList>
            <person name="Brinkrolf K."/>
            <person name="Schneider J."/>
            <person name="Knecht M."/>
            <person name="Ruckert C."/>
            <person name="Tauch A."/>
        </authorList>
    </citation>
    <scope>NUCLEOTIDE SEQUENCE [LARGE SCALE GENOMIC DNA]</scope>
    <source>
        <strain evidence="7 10">ATCC 51513</strain>
    </source>
</reference>
<evidence type="ECO:0000256" key="4">
    <source>
        <dbReference type="ARBA" id="ARBA00023163"/>
    </source>
</evidence>
<dbReference type="Pfam" id="PF01628">
    <property type="entry name" value="HrcA"/>
    <property type="match status" value="1"/>
</dbReference>
<organism evidence="7 10">
    <name type="scientific">Corynebacterium otitidis ATCC 51513</name>
    <dbReference type="NCBI Taxonomy" id="883169"/>
    <lineage>
        <taxon>Bacteria</taxon>
        <taxon>Bacillati</taxon>
        <taxon>Actinomycetota</taxon>
        <taxon>Actinomycetes</taxon>
        <taxon>Mycobacteriales</taxon>
        <taxon>Corynebacteriaceae</taxon>
        <taxon>Corynebacterium</taxon>
    </lineage>
</organism>
<evidence type="ECO:0000256" key="1">
    <source>
        <dbReference type="ARBA" id="ARBA00022491"/>
    </source>
</evidence>
<dbReference type="InterPro" id="IPR002571">
    <property type="entry name" value="HrcA"/>
</dbReference>
<keyword evidence="1 5" id="KW-0678">Repressor</keyword>
<dbReference type="InterPro" id="IPR021153">
    <property type="entry name" value="HrcA_C"/>
</dbReference>
<dbReference type="EMBL" id="CAJZ01000016">
    <property type="protein sequence ID" value="CCI82866.1"/>
    <property type="molecule type" value="Genomic_DNA"/>
</dbReference>
<keyword evidence="3 5" id="KW-0346">Stress response</keyword>
<dbReference type="eggNOG" id="COG1420">
    <property type="taxonomic scope" value="Bacteria"/>
</dbReference>
<dbReference type="OrthoDB" id="9783139at2"/>
<dbReference type="STRING" id="29321.AAV33_04980"/>
<dbReference type="PATRIC" id="fig|883169.3.peg.424"/>
<comment type="caution">
    <text evidence="7">The sequence shown here is derived from an EMBL/GenBank/DDBJ whole genome shotgun (WGS) entry which is preliminary data.</text>
</comment>
<dbReference type="InterPro" id="IPR036388">
    <property type="entry name" value="WH-like_DNA-bd_sf"/>
</dbReference>
<feature type="domain" description="Heat-inducible transcription repressor HrcA C-terminal" evidence="6">
    <location>
        <begin position="106"/>
        <end position="328"/>
    </location>
</feature>
<reference evidence="8 9" key="2">
    <citation type="submission" date="2012-08" db="EMBL/GenBank/DDBJ databases">
        <title>The Genome Sequence of Turicella otitidis ATCC 51513.</title>
        <authorList>
            <consortium name="The Broad Institute Genome Sequencing Platform"/>
            <person name="Earl A."/>
            <person name="Ward D."/>
            <person name="Feldgarden M."/>
            <person name="Gevers D."/>
            <person name="Huys G."/>
            <person name="Walker B."/>
            <person name="Young S.K."/>
            <person name="Zeng Q."/>
            <person name="Gargeya S."/>
            <person name="Fitzgerald M."/>
            <person name="Haas B."/>
            <person name="Abouelleil A."/>
            <person name="Alvarado L."/>
            <person name="Arachchi H.M."/>
            <person name="Berlin A.M."/>
            <person name="Chapman S.B."/>
            <person name="Goldberg J."/>
            <person name="Griggs A."/>
            <person name="Gujja S."/>
            <person name="Hansen M."/>
            <person name="Howarth C."/>
            <person name="Imamovic A."/>
            <person name="Larimer J."/>
            <person name="McCowen C."/>
            <person name="Montmayeur A."/>
            <person name="Murphy C."/>
            <person name="Neiman D."/>
            <person name="Pearson M."/>
            <person name="Priest M."/>
            <person name="Roberts A."/>
            <person name="Saif S."/>
            <person name="Shea T."/>
            <person name="Sisk P."/>
            <person name="Sykes S."/>
            <person name="Wortman J."/>
            <person name="Nusbaum C."/>
            <person name="Birren B."/>
        </authorList>
    </citation>
    <scope>NUCLEOTIDE SEQUENCE [LARGE SCALE GENOMIC DNA]</scope>
    <source>
        <strain evidence="8 9">ATCC 51513</strain>
    </source>
</reference>
<protein>
    <recommendedName>
        <fullName evidence="5">Heat-inducible transcription repressor HrcA</fullName>
    </recommendedName>
</protein>
<dbReference type="Gene3D" id="3.30.390.60">
    <property type="entry name" value="Heat-inducible transcription repressor hrca homolog, domain 3"/>
    <property type="match status" value="1"/>
</dbReference>
<keyword evidence="2 5" id="KW-0805">Transcription regulation</keyword>
<keyword evidence="9" id="KW-1185">Reference proteome</keyword>
<evidence type="ECO:0000256" key="3">
    <source>
        <dbReference type="ARBA" id="ARBA00023016"/>
    </source>
</evidence>
<dbReference type="HAMAP" id="MF_00081">
    <property type="entry name" value="HrcA"/>
    <property type="match status" value="1"/>
</dbReference>
<dbReference type="Proteomes" id="UP000011016">
    <property type="component" value="Unassembled WGS sequence"/>
</dbReference>
<dbReference type="InterPro" id="IPR029016">
    <property type="entry name" value="GAF-like_dom_sf"/>
</dbReference>
<evidence type="ECO:0000313" key="8">
    <source>
        <dbReference type="EMBL" id="EJZ82632.1"/>
    </source>
</evidence>
<dbReference type="Gene3D" id="3.30.450.40">
    <property type="match status" value="1"/>
</dbReference>
<dbReference type="SUPFAM" id="SSF55781">
    <property type="entry name" value="GAF domain-like"/>
    <property type="match status" value="1"/>
</dbReference>
<sequence length="344" mass="37467">MTSATDKRRQDVLCAIVTDYIDSREPVGSKRLVERHGLGVSSATVRNDMAVLESEGLIEQEHASSGRIPTEKGYRSFVDTIQDVKPMSPSERRAIERFLAEGVDLQDLLRRAVQLLSHLTHQVAMVQLPNLETTLIKHCEVVSLAPERLLLVLITDTGRVDQRNVQLDRPLDEALVARLRDLINSVMVGTTTSRAVATLGTLVEGDQGELGELAEPLRRVTAVLRDTLVDESNERLILAGMGNASRMSPRLGENSPVLLDLLEEQVVMLRLLANAAQPGHVNVVIGEENDADELRSASVVTTAYGLGGGALGGLGVVGPMFMDYPNTMSKVRIVAQYVSRYLSG</sequence>
<evidence type="ECO:0000256" key="5">
    <source>
        <dbReference type="HAMAP-Rule" id="MF_00081"/>
    </source>
</evidence>
<dbReference type="PANTHER" id="PTHR34824">
    <property type="entry name" value="HEAT-INDUCIBLE TRANSCRIPTION REPRESSOR HRCA"/>
    <property type="match status" value="1"/>
</dbReference>
<keyword evidence="4 5" id="KW-0804">Transcription</keyword>
<dbReference type="PANTHER" id="PTHR34824:SF1">
    <property type="entry name" value="HEAT-INDUCIBLE TRANSCRIPTION REPRESSOR HRCA"/>
    <property type="match status" value="1"/>
</dbReference>
<dbReference type="InterPro" id="IPR023120">
    <property type="entry name" value="WHTH_transcript_rep_HrcA_IDD"/>
</dbReference>
<accession>I7JVH9</accession>